<protein>
    <submittedName>
        <fullName evidence="1">Uncharacterized protein</fullName>
    </submittedName>
</protein>
<dbReference type="OrthoDB" id="3476937at2759"/>
<evidence type="ECO:0000313" key="1">
    <source>
        <dbReference type="EMBL" id="AEO64151.1"/>
    </source>
</evidence>
<dbReference type="AlphaFoldDB" id="G2QR99"/>
<accession>G2QR99</accession>
<dbReference type="KEGG" id="ttt:THITE_2110003"/>
<dbReference type="Proteomes" id="UP000008181">
    <property type="component" value="Chromosome 1"/>
</dbReference>
<dbReference type="RefSeq" id="XP_003650487.1">
    <property type="nucleotide sequence ID" value="XM_003650439.1"/>
</dbReference>
<evidence type="ECO:0000313" key="2">
    <source>
        <dbReference type="Proteomes" id="UP000008181"/>
    </source>
</evidence>
<proteinExistence type="predicted"/>
<dbReference type="eggNOG" id="ENOG502SXCJ">
    <property type="taxonomic scope" value="Eukaryota"/>
</dbReference>
<dbReference type="HOGENOM" id="CLU_106851_0_0_1"/>
<sequence length="226" mass="24878">MADDEDALGASAGSDSNLMACSHQHQILAAAPETDLEQRRPIPVTLYHWRPPTVREKFTVILPPGILQTIKGSASLGTFFLSKDLDIGDTLSVLLTASSYDDPEPTPPSSKLFADLVAQMAMPDKKGRFFQFFSFPVLSDSADDVLGDELFPAWKWAKPDSVYPRKGGFWDDDLHQVLEDGEWSGGKDLILLMRAVSEEVLQAVSRKDVRHTSFDGVLKSASWGPL</sequence>
<reference evidence="1 2" key="1">
    <citation type="journal article" date="2011" name="Nat. Biotechnol.">
        <title>Comparative genomic analysis of the thermophilic biomass-degrading fungi Myceliophthora thermophila and Thielavia terrestris.</title>
        <authorList>
            <person name="Berka R.M."/>
            <person name="Grigoriev I.V."/>
            <person name="Otillar R."/>
            <person name="Salamov A."/>
            <person name="Grimwood J."/>
            <person name="Reid I."/>
            <person name="Ishmael N."/>
            <person name="John T."/>
            <person name="Darmond C."/>
            <person name="Moisan M.-C."/>
            <person name="Henrissat B."/>
            <person name="Coutinho P.M."/>
            <person name="Lombard V."/>
            <person name="Natvig D.O."/>
            <person name="Lindquist E."/>
            <person name="Schmutz J."/>
            <person name="Lucas S."/>
            <person name="Harris P."/>
            <person name="Powlowski J."/>
            <person name="Bellemare A."/>
            <person name="Taylor D."/>
            <person name="Butler G."/>
            <person name="de Vries R.P."/>
            <person name="Allijn I.E."/>
            <person name="van den Brink J."/>
            <person name="Ushinsky S."/>
            <person name="Storms R."/>
            <person name="Powell A.J."/>
            <person name="Paulsen I.T."/>
            <person name="Elbourne L.D.H."/>
            <person name="Baker S.E."/>
            <person name="Magnuson J."/>
            <person name="LaBoissiere S."/>
            <person name="Clutterbuck A.J."/>
            <person name="Martinez D."/>
            <person name="Wogulis M."/>
            <person name="de Leon A.L."/>
            <person name="Rey M.W."/>
            <person name="Tsang A."/>
        </authorList>
    </citation>
    <scope>NUCLEOTIDE SEQUENCE [LARGE SCALE GENOMIC DNA]</scope>
    <source>
        <strain evidence="2">ATCC 38088 / NRRL 8126</strain>
    </source>
</reference>
<dbReference type="GeneID" id="11521464"/>
<gene>
    <name evidence="1" type="ORF">THITE_2110003</name>
</gene>
<dbReference type="EMBL" id="CP003009">
    <property type="protein sequence ID" value="AEO64151.1"/>
    <property type="molecule type" value="Genomic_DNA"/>
</dbReference>
<organism evidence="1 2">
    <name type="scientific">Thermothielavioides terrestris (strain ATCC 38088 / NRRL 8126)</name>
    <name type="common">Thielavia terrestris</name>
    <dbReference type="NCBI Taxonomy" id="578455"/>
    <lineage>
        <taxon>Eukaryota</taxon>
        <taxon>Fungi</taxon>
        <taxon>Dikarya</taxon>
        <taxon>Ascomycota</taxon>
        <taxon>Pezizomycotina</taxon>
        <taxon>Sordariomycetes</taxon>
        <taxon>Sordariomycetidae</taxon>
        <taxon>Sordariales</taxon>
        <taxon>Chaetomiaceae</taxon>
        <taxon>Thermothielavioides</taxon>
        <taxon>Thermothielavioides terrestris</taxon>
    </lineage>
</organism>
<name>G2QR99_THETT</name>
<keyword evidence="2" id="KW-1185">Reference proteome</keyword>